<proteinExistence type="predicted"/>
<dbReference type="InterPro" id="IPR011009">
    <property type="entry name" value="Kinase-like_dom_sf"/>
</dbReference>
<organism evidence="1">
    <name type="scientific">Rhizophora mucronata</name>
    <name type="common">Asiatic mangrove</name>
    <dbReference type="NCBI Taxonomy" id="61149"/>
    <lineage>
        <taxon>Eukaryota</taxon>
        <taxon>Viridiplantae</taxon>
        <taxon>Streptophyta</taxon>
        <taxon>Embryophyta</taxon>
        <taxon>Tracheophyta</taxon>
        <taxon>Spermatophyta</taxon>
        <taxon>Magnoliopsida</taxon>
        <taxon>eudicotyledons</taxon>
        <taxon>Gunneridae</taxon>
        <taxon>Pentapetalae</taxon>
        <taxon>rosids</taxon>
        <taxon>fabids</taxon>
        <taxon>Malpighiales</taxon>
        <taxon>Rhizophoraceae</taxon>
        <taxon>Rhizophora</taxon>
    </lineage>
</organism>
<accession>A0A2P2KKY2</accession>
<dbReference type="AlphaFoldDB" id="A0A2P2KKY2"/>
<evidence type="ECO:0008006" key="2">
    <source>
        <dbReference type="Google" id="ProtNLM"/>
    </source>
</evidence>
<evidence type="ECO:0000313" key="1">
    <source>
        <dbReference type="EMBL" id="MBX06366.1"/>
    </source>
</evidence>
<dbReference type="EMBL" id="GGEC01025882">
    <property type="protein sequence ID" value="MBX06366.1"/>
    <property type="molecule type" value="Transcribed_RNA"/>
</dbReference>
<dbReference type="SUPFAM" id="SSF56112">
    <property type="entry name" value="Protein kinase-like (PK-like)"/>
    <property type="match status" value="1"/>
</dbReference>
<sequence>MCDSNCTGGNNEEDLEAIAAKEQKHFQYEVLSSATNDFHPSHKLGEGGFGPVYRVKISV</sequence>
<name>A0A2P2KKY2_RHIMU</name>
<reference evidence="1" key="1">
    <citation type="submission" date="2018-02" db="EMBL/GenBank/DDBJ databases">
        <title>Rhizophora mucronata_Transcriptome.</title>
        <authorList>
            <person name="Meera S.P."/>
            <person name="Sreeshan A."/>
            <person name="Augustine A."/>
        </authorList>
    </citation>
    <scope>NUCLEOTIDE SEQUENCE</scope>
    <source>
        <tissue evidence="1">Leaf</tissue>
    </source>
</reference>
<dbReference type="Gene3D" id="3.30.200.20">
    <property type="entry name" value="Phosphorylase Kinase, domain 1"/>
    <property type="match status" value="1"/>
</dbReference>
<protein>
    <recommendedName>
        <fullName evidence="2">Protein kinase domain-containing protein</fullName>
    </recommendedName>
</protein>